<dbReference type="PRINTS" id="PR00112">
    <property type="entry name" value="ACYLPHPHTASE"/>
</dbReference>
<feature type="active site" evidence="4">
    <location>
        <position position="39"/>
    </location>
</feature>
<evidence type="ECO:0000313" key="8">
    <source>
        <dbReference type="EMBL" id="BBO66493.1"/>
    </source>
</evidence>
<proteinExistence type="inferred from homology"/>
<keyword evidence="9" id="KW-1185">Reference proteome</keyword>
<keyword evidence="4 5" id="KW-0378">Hydrolase</keyword>
<evidence type="ECO:0000256" key="5">
    <source>
        <dbReference type="RuleBase" id="RU000553"/>
    </source>
</evidence>
<evidence type="ECO:0000256" key="3">
    <source>
        <dbReference type="ARBA" id="ARBA00047645"/>
    </source>
</evidence>
<gene>
    <name evidence="8" type="ORF">DSCA_04230</name>
</gene>
<comment type="catalytic activity">
    <reaction evidence="3 4 5">
        <text>an acyl phosphate + H2O = a carboxylate + phosphate + H(+)</text>
        <dbReference type="Rhea" id="RHEA:14965"/>
        <dbReference type="ChEBI" id="CHEBI:15377"/>
        <dbReference type="ChEBI" id="CHEBI:15378"/>
        <dbReference type="ChEBI" id="CHEBI:29067"/>
        <dbReference type="ChEBI" id="CHEBI:43474"/>
        <dbReference type="ChEBI" id="CHEBI:59918"/>
        <dbReference type="EC" id="3.6.1.7"/>
    </reaction>
</comment>
<evidence type="ECO:0000256" key="2">
    <source>
        <dbReference type="ARBA" id="ARBA00012150"/>
    </source>
</evidence>
<dbReference type="Pfam" id="PF00708">
    <property type="entry name" value="Acylphosphatase"/>
    <property type="match status" value="1"/>
</dbReference>
<dbReference type="InterPro" id="IPR020456">
    <property type="entry name" value="Acylphosphatase"/>
</dbReference>
<reference evidence="8 9" key="1">
    <citation type="submission" date="2019-11" db="EMBL/GenBank/DDBJ databases">
        <title>Comparative genomics of hydrocarbon-degrading Desulfosarcina strains.</title>
        <authorList>
            <person name="Watanabe M."/>
            <person name="Kojima H."/>
            <person name="Fukui M."/>
        </authorList>
    </citation>
    <scope>NUCLEOTIDE SEQUENCE [LARGE SCALE GENOMIC DNA]</scope>
    <source>
        <strain evidence="8 9">PL12</strain>
    </source>
</reference>
<dbReference type="AlphaFoldDB" id="A0A5K7YCY9"/>
<accession>A0A5K7YCY9</accession>
<dbReference type="PROSITE" id="PS00151">
    <property type="entry name" value="ACYLPHOSPHATASE_2"/>
    <property type="match status" value="1"/>
</dbReference>
<dbReference type="PROSITE" id="PS00150">
    <property type="entry name" value="ACYLPHOSPHATASE_1"/>
    <property type="match status" value="1"/>
</dbReference>
<dbReference type="Gene3D" id="3.30.70.100">
    <property type="match status" value="1"/>
</dbReference>
<dbReference type="InterPro" id="IPR036046">
    <property type="entry name" value="Acylphosphatase-like_dom_sf"/>
</dbReference>
<dbReference type="GO" id="GO:0003998">
    <property type="term" value="F:acylphosphatase activity"/>
    <property type="evidence" value="ECO:0007669"/>
    <property type="project" value="UniProtKB-EC"/>
</dbReference>
<dbReference type="RefSeq" id="WP_155314854.1">
    <property type="nucleotide sequence ID" value="NZ_AP021874.1"/>
</dbReference>
<evidence type="ECO:0000256" key="1">
    <source>
        <dbReference type="ARBA" id="ARBA00005614"/>
    </source>
</evidence>
<sequence length="93" mass="10532">MEKKARAHLIVHGRVQGVCFRMETRKAAAVFDVCGWVRNQPDGTVETVVEGDRADVTSLINWCRSGPPASSVEKVDITWQEYRGEFGEFSIRY</sequence>
<protein>
    <recommendedName>
        <fullName evidence="2 4">Acylphosphatase</fullName>
        <ecNumber evidence="2 4">3.6.1.7</ecNumber>
    </recommendedName>
</protein>
<evidence type="ECO:0000259" key="7">
    <source>
        <dbReference type="PROSITE" id="PS51160"/>
    </source>
</evidence>
<comment type="similarity">
    <text evidence="1 6">Belongs to the acylphosphatase family.</text>
</comment>
<dbReference type="KEGG" id="dalk:DSCA_04230"/>
<evidence type="ECO:0000313" key="9">
    <source>
        <dbReference type="Proteomes" id="UP000427906"/>
    </source>
</evidence>
<evidence type="ECO:0000256" key="6">
    <source>
        <dbReference type="RuleBase" id="RU004168"/>
    </source>
</evidence>
<dbReference type="PANTHER" id="PTHR47268:SF4">
    <property type="entry name" value="ACYLPHOSPHATASE"/>
    <property type="match status" value="1"/>
</dbReference>
<dbReference type="Proteomes" id="UP000427906">
    <property type="component" value="Chromosome"/>
</dbReference>
<dbReference type="OrthoDB" id="5295388at2"/>
<dbReference type="InterPro" id="IPR017968">
    <property type="entry name" value="Acylphosphatase_CS"/>
</dbReference>
<evidence type="ECO:0000256" key="4">
    <source>
        <dbReference type="PROSITE-ProRule" id="PRU00520"/>
    </source>
</evidence>
<name>A0A5K7YCY9_9BACT</name>
<dbReference type="EMBL" id="AP021874">
    <property type="protein sequence ID" value="BBO66493.1"/>
    <property type="molecule type" value="Genomic_DNA"/>
</dbReference>
<organism evidence="8 9">
    <name type="scientific">Desulfosarcina alkanivorans</name>
    <dbReference type="NCBI Taxonomy" id="571177"/>
    <lineage>
        <taxon>Bacteria</taxon>
        <taxon>Pseudomonadati</taxon>
        <taxon>Thermodesulfobacteriota</taxon>
        <taxon>Desulfobacteria</taxon>
        <taxon>Desulfobacterales</taxon>
        <taxon>Desulfosarcinaceae</taxon>
        <taxon>Desulfosarcina</taxon>
    </lineage>
</organism>
<dbReference type="EC" id="3.6.1.7" evidence="2 4"/>
<feature type="domain" description="Acylphosphatase-like" evidence="7">
    <location>
        <begin position="6"/>
        <end position="93"/>
    </location>
</feature>
<dbReference type="PROSITE" id="PS51160">
    <property type="entry name" value="ACYLPHOSPHATASE_3"/>
    <property type="match status" value="1"/>
</dbReference>
<dbReference type="InterPro" id="IPR001792">
    <property type="entry name" value="Acylphosphatase-like_dom"/>
</dbReference>
<dbReference type="SUPFAM" id="SSF54975">
    <property type="entry name" value="Acylphosphatase/BLUF domain-like"/>
    <property type="match status" value="1"/>
</dbReference>
<dbReference type="PANTHER" id="PTHR47268">
    <property type="entry name" value="ACYLPHOSPHATASE"/>
    <property type="match status" value="1"/>
</dbReference>
<feature type="active site" evidence="4">
    <location>
        <position position="21"/>
    </location>
</feature>